<feature type="chain" id="PRO_5002875085" evidence="5">
    <location>
        <begin position="20"/>
        <end position="415"/>
    </location>
</feature>
<dbReference type="GO" id="GO:0030248">
    <property type="term" value="F:cellulose binding"/>
    <property type="evidence" value="ECO:0007669"/>
    <property type="project" value="InterPro"/>
</dbReference>
<dbReference type="GeneID" id="8105671"/>
<dbReference type="Proteomes" id="UP000001745">
    <property type="component" value="Unassembled WGS sequence"/>
</dbReference>
<dbReference type="SUPFAM" id="SSF57180">
    <property type="entry name" value="Cellulose-binding domain"/>
    <property type="match status" value="1"/>
</dbReference>
<keyword evidence="2" id="KW-0378">Hydrolase</keyword>
<evidence type="ECO:0000256" key="3">
    <source>
        <dbReference type="ARBA" id="ARBA00023295"/>
    </source>
</evidence>
<dbReference type="InterPro" id="IPR000254">
    <property type="entry name" value="CBD"/>
</dbReference>
<protein>
    <submittedName>
        <fullName evidence="8">Chitinase 3, putative</fullName>
    </submittedName>
</protein>
<evidence type="ECO:0000313" key="9">
    <source>
        <dbReference type="Proteomes" id="UP000001745"/>
    </source>
</evidence>
<dbReference type="STRING" id="441959.B8MG47"/>
<sequence>MNSFRVLSSLGLLASSVLAGPISIPKRQTSTGQNVVYWGQNGGGIIENPDLAAYCTGSEGIDIIVLAFLYQFGNGVTVPGGSFGQTCSVLATSGTSQSCDAVASAITTCQNKGINVFLSLGGGAGGYSLTSVSEAESIGQYLWDAYGNPSSTSVSRPFGNAVVNGWDFDIENASGSQYYPYLISKLRSNFASDKNNKYYISGAPQCPIPEPNMGTMIQDSEFDMLFIQFYNNNNYTHPCALGINGDAAFNYAQWDSFISTSNSSSAELFIGVPAAPLAANGADTGSIYYATPNQLATIVSATEGNSSFGGVMLWSAGFSDSNVNNGCTYAQEVETILKDGEVCSGSYSVTQTLTPVAPTPSFSGTATGTSTATPTGTPVPEWGQCGGQGYTGSTVCDSGLKCVAEGAYWSSCQPA</sequence>
<dbReference type="OrthoDB" id="6020543at2759"/>
<dbReference type="OMA" id="THPCALG"/>
<feature type="signal peptide" evidence="5">
    <location>
        <begin position="1"/>
        <end position="19"/>
    </location>
</feature>
<evidence type="ECO:0000259" key="6">
    <source>
        <dbReference type="PROSITE" id="PS51164"/>
    </source>
</evidence>
<dbReference type="InterPro" id="IPR050542">
    <property type="entry name" value="Glycosyl_Hydrlase18_Chitinase"/>
</dbReference>
<dbReference type="SMART" id="SM00236">
    <property type="entry name" value="fCBD"/>
    <property type="match status" value="1"/>
</dbReference>
<keyword evidence="3" id="KW-0326">Glycosidase</keyword>
<keyword evidence="1 5" id="KW-0732">Signal</keyword>
<gene>
    <name evidence="8" type="ORF">TSTA_010320</name>
</gene>
<feature type="region of interest" description="Disordered" evidence="4">
    <location>
        <begin position="360"/>
        <end position="380"/>
    </location>
</feature>
<dbReference type="RefSeq" id="XP_002483148.1">
    <property type="nucleotide sequence ID" value="XM_002483103.1"/>
</dbReference>
<dbReference type="PANTHER" id="PTHR45708:SF49">
    <property type="entry name" value="ENDOCHITINASE"/>
    <property type="match status" value="1"/>
</dbReference>
<dbReference type="PhylomeDB" id="B8MG47"/>
<organism evidence="8 9">
    <name type="scientific">Talaromyces stipitatus (strain ATCC 10500 / CBS 375.48 / QM 6759 / NRRL 1006)</name>
    <name type="common">Penicillium stipitatum</name>
    <dbReference type="NCBI Taxonomy" id="441959"/>
    <lineage>
        <taxon>Eukaryota</taxon>
        <taxon>Fungi</taxon>
        <taxon>Dikarya</taxon>
        <taxon>Ascomycota</taxon>
        <taxon>Pezizomycotina</taxon>
        <taxon>Eurotiomycetes</taxon>
        <taxon>Eurotiomycetidae</taxon>
        <taxon>Eurotiales</taxon>
        <taxon>Trichocomaceae</taxon>
        <taxon>Talaromyces</taxon>
        <taxon>Talaromyces sect. Talaromyces</taxon>
    </lineage>
</organism>
<dbReference type="InParanoid" id="B8MG47"/>
<dbReference type="GO" id="GO:0004568">
    <property type="term" value="F:chitinase activity"/>
    <property type="evidence" value="ECO:0007669"/>
    <property type="project" value="TreeGrafter"/>
</dbReference>
<evidence type="ECO:0000256" key="1">
    <source>
        <dbReference type="ARBA" id="ARBA00022729"/>
    </source>
</evidence>
<dbReference type="InterPro" id="IPR001223">
    <property type="entry name" value="Glyco_hydro18_cat"/>
</dbReference>
<dbReference type="Gene3D" id="3.20.20.80">
    <property type="entry name" value="Glycosidases"/>
    <property type="match status" value="1"/>
</dbReference>
<feature type="domain" description="CBM1" evidence="6">
    <location>
        <begin position="377"/>
        <end position="413"/>
    </location>
</feature>
<evidence type="ECO:0000256" key="5">
    <source>
        <dbReference type="SAM" id="SignalP"/>
    </source>
</evidence>
<accession>B8MG47</accession>
<feature type="domain" description="GH18" evidence="7">
    <location>
        <begin position="32"/>
        <end position="340"/>
    </location>
</feature>
<evidence type="ECO:0000313" key="8">
    <source>
        <dbReference type="EMBL" id="EED15914.1"/>
    </source>
</evidence>
<name>B8MG47_TALSN</name>
<dbReference type="GO" id="GO:0005975">
    <property type="term" value="P:carbohydrate metabolic process"/>
    <property type="evidence" value="ECO:0007669"/>
    <property type="project" value="InterPro"/>
</dbReference>
<dbReference type="FunCoup" id="B8MG47">
    <property type="interactions" value="173"/>
</dbReference>
<evidence type="ECO:0000256" key="2">
    <source>
        <dbReference type="ARBA" id="ARBA00022801"/>
    </source>
</evidence>
<proteinExistence type="predicted"/>
<dbReference type="eggNOG" id="KOG4701">
    <property type="taxonomic scope" value="Eukaryota"/>
</dbReference>
<dbReference type="EMBL" id="EQ962656">
    <property type="protein sequence ID" value="EED15914.1"/>
    <property type="molecule type" value="Genomic_DNA"/>
</dbReference>
<dbReference type="Pfam" id="PF00704">
    <property type="entry name" value="Glyco_hydro_18"/>
    <property type="match status" value="1"/>
</dbReference>
<keyword evidence="9" id="KW-1185">Reference proteome</keyword>
<dbReference type="HOGENOM" id="CLU_007818_6_1_1"/>
<dbReference type="SUPFAM" id="SSF51445">
    <property type="entry name" value="(Trans)glycosidases"/>
    <property type="match status" value="1"/>
</dbReference>
<dbReference type="GO" id="GO:0005576">
    <property type="term" value="C:extracellular region"/>
    <property type="evidence" value="ECO:0007669"/>
    <property type="project" value="InterPro"/>
</dbReference>
<dbReference type="PROSITE" id="PS51164">
    <property type="entry name" value="CBM1_2"/>
    <property type="match status" value="1"/>
</dbReference>
<dbReference type="Pfam" id="PF00734">
    <property type="entry name" value="CBM_1"/>
    <property type="match status" value="1"/>
</dbReference>
<dbReference type="InterPro" id="IPR017853">
    <property type="entry name" value="GH"/>
</dbReference>
<dbReference type="AlphaFoldDB" id="B8MG47"/>
<evidence type="ECO:0000256" key="4">
    <source>
        <dbReference type="SAM" id="MobiDB-lite"/>
    </source>
</evidence>
<dbReference type="InterPro" id="IPR035971">
    <property type="entry name" value="CBD_sf"/>
</dbReference>
<reference evidence="9" key="1">
    <citation type="journal article" date="2015" name="Genome Announc.">
        <title>Genome sequence of the AIDS-associated pathogen Penicillium marneffei (ATCC18224) and its near taxonomic relative Talaromyces stipitatus (ATCC10500).</title>
        <authorList>
            <person name="Nierman W.C."/>
            <person name="Fedorova-Abrams N.D."/>
            <person name="Andrianopoulos A."/>
        </authorList>
    </citation>
    <scope>NUCLEOTIDE SEQUENCE [LARGE SCALE GENOMIC DNA]</scope>
    <source>
        <strain evidence="9">ATCC 10500 / CBS 375.48 / QM 6759 / NRRL 1006</strain>
    </source>
</reference>
<evidence type="ECO:0000259" key="7">
    <source>
        <dbReference type="PROSITE" id="PS51910"/>
    </source>
</evidence>
<feature type="compositionally biased region" description="Low complexity" evidence="4">
    <location>
        <begin position="360"/>
        <end position="378"/>
    </location>
</feature>
<dbReference type="VEuPathDB" id="FungiDB:TSTA_010320"/>
<dbReference type="PANTHER" id="PTHR45708">
    <property type="entry name" value="ENDOCHITINASE"/>
    <property type="match status" value="1"/>
</dbReference>
<dbReference type="PROSITE" id="PS51910">
    <property type="entry name" value="GH18_2"/>
    <property type="match status" value="1"/>
</dbReference>